<name>A0A849L2F5_9RHOB</name>
<evidence type="ECO:0000313" key="1">
    <source>
        <dbReference type="EMBL" id="NNU80424.1"/>
    </source>
</evidence>
<dbReference type="RefSeq" id="WP_171324177.1">
    <property type="nucleotide sequence ID" value="NZ_JABFBC010000001.1"/>
</dbReference>
<sequence>MIAVFCTGRLAWRGAGSARQFKGDARHGGRENSEAILIDRDLPGNGSDVTRDALEGLERLTTKRDALPRVERDAFHVCI</sequence>
<comment type="caution">
    <text evidence="1">The sequence shown here is derived from an EMBL/GenBank/DDBJ whole genome shotgun (WGS) entry which is preliminary data.</text>
</comment>
<dbReference type="AlphaFoldDB" id="A0A849L2F5"/>
<evidence type="ECO:0000313" key="2">
    <source>
        <dbReference type="Proteomes" id="UP000572377"/>
    </source>
</evidence>
<dbReference type="Proteomes" id="UP000572377">
    <property type="component" value="Unassembled WGS sequence"/>
</dbReference>
<gene>
    <name evidence="1" type="ORF">HMH01_08215</name>
</gene>
<keyword evidence="2" id="KW-1185">Reference proteome</keyword>
<protein>
    <submittedName>
        <fullName evidence="1">Uncharacterized protein</fullName>
    </submittedName>
</protein>
<organism evidence="1 2">
    <name type="scientific">Halovulum dunhuangense</name>
    <dbReference type="NCBI Taxonomy" id="1505036"/>
    <lineage>
        <taxon>Bacteria</taxon>
        <taxon>Pseudomonadati</taxon>
        <taxon>Pseudomonadota</taxon>
        <taxon>Alphaproteobacteria</taxon>
        <taxon>Rhodobacterales</taxon>
        <taxon>Paracoccaceae</taxon>
        <taxon>Halovulum</taxon>
    </lineage>
</organism>
<accession>A0A849L2F5</accession>
<dbReference type="EMBL" id="JABFBC010000001">
    <property type="protein sequence ID" value="NNU80424.1"/>
    <property type="molecule type" value="Genomic_DNA"/>
</dbReference>
<reference evidence="1 2" key="1">
    <citation type="submission" date="2020-05" db="EMBL/GenBank/DDBJ databases">
        <title>Gimesia benthica sp. nov., a novel planctomycete isolated from a deep-sea water sample of the Northwest Indian Ocean.</title>
        <authorList>
            <person name="Wang J."/>
            <person name="Ruan C."/>
            <person name="Song L."/>
            <person name="Zhu Y."/>
            <person name="Li A."/>
            <person name="Zheng X."/>
            <person name="Wang L."/>
            <person name="Lu Z."/>
            <person name="Huang Y."/>
            <person name="Du W."/>
            <person name="Zhou Y."/>
            <person name="Huang L."/>
            <person name="Dai X."/>
        </authorList>
    </citation>
    <scope>NUCLEOTIDE SEQUENCE [LARGE SCALE GENOMIC DNA]</scope>
    <source>
        <strain evidence="1 2">YYQ-30</strain>
    </source>
</reference>
<proteinExistence type="predicted"/>